<dbReference type="Gene3D" id="1.10.590.10">
    <property type="entry name" value="Chorismate mutase, AroQ class superfamily, eukaryotic"/>
    <property type="match status" value="1"/>
</dbReference>
<keyword evidence="6" id="KW-1185">Reference proteome</keyword>
<evidence type="ECO:0000256" key="4">
    <source>
        <dbReference type="SAM" id="SignalP"/>
    </source>
</evidence>
<name>I2FRC1_USTHO</name>
<feature type="chain" id="PRO_5003658737" description="chorismate mutase" evidence="4">
    <location>
        <begin position="20"/>
        <end position="302"/>
    </location>
</feature>
<evidence type="ECO:0000313" key="5">
    <source>
        <dbReference type="EMBL" id="CCF49464.1"/>
    </source>
</evidence>
<dbReference type="GO" id="GO:0004106">
    <property type="term" value="F:chorismate mutase activity"/>
    <property type="evidence" value="ECO:0007669"/>
    <property type="project" value="UniProtKB-EC"/>
</dbReference>
<reference evidence="5 6" key="1">
    <citation type="journal article" date="2012" name="Plant Cell">
        <title>Genome comparison of barley and maize smut fungi reveals targeted loss of RNA silencing components and species-specific presence of transposable elements.</title>
        <authorList>
            <person name="Laurie J.D."/>
            <person name="Ali S."/>
            <person name="Linning R."/>
            <person name="Mannhaupt G."/>
            <person name="Wong P."/>
            <person name="Gueldener U."/>
            <person name="Muensterkoetter M."/>
            <person name="Moore R."/>
            <person name="Kahmann R."/>
            <person name="Bakkeren G."/>
            <person name="Schirawski J."/>
        </authorList>
    </citation>
    <scope>NUCLEOTIDE SEQUENCE [LARGE SCALE GENOMIC DNA]</scope>
    <source>
        <strain evidence="6">Uh4875-4</strain>
    </source>
</reference>
<dbReference type="OrthoDB" id="2554237at2759"/>
<dbReference type="Proteomes" id="UP000006174">
    <property type="component" value="Unassembled WGS sequence"/>
</dbReference>
<dbReference type="GO" id="GO:0009073">
    <property type="term" value="P:aromatic amino acid family biosynthetic process"/>
    <property type="evidence" value="ECO:0007669"/>
    <property type="project" value="InterPro"/>
</dbReference>
<organism evidence="5 6">
    <name type="scientific">Ustilago hordei</name>
    <name type="common">Barley covered smut fungus</name>
    <dbReference type="NCBI Taxonomy" id="120017"/>
    <lineage>
        <taxon>Eukaryota</taxon>
        <taxon>Fungi</taxon>
        <taxon>Dikarya</taxon>
        <taxon>Basidiomycota</taxon>
        <taxon>Ustilaginomycotina</taxon>
        <taxon>Ustilaginomycetes</taxon>
        <taxon>Ustilaginales</taxon>
        <taxon>Ustilaginaceae</taxon>
        <taxon>Ustilago</taxon>
    </lineage>
</organism>
<gene>
    <name evidence="5" type="ORF">UHOR_07433</name>
</gene>
<dbReference type="InterPro" id="IPR037039">
    <property type="entry name" value="CM_AroQ_sf_eucaryotic"/>
</dbReference>
<dbReference type="eggNOG" id="ENOG502RDQF">
    <property type="taxonomic scope" value="Eukaryota"/>
</dbReference>
<dbReference type="EMBL" id="CAGI01000145">
    <property type="protein sequence ID" value="CCF49464.1"/>
    <property type="molecule type" value="Genomic_DNA"/>
</dbReference>
<evidence type="ECO:0000313" key="6">
    <source>
        <dbReference type="Proteomes" id="UP000006174"/>
    </source>
</evidence>
<dbReference type="STRING" id="1128400.I2FRC1"/>
<dbReference type="AlphaFoldDB" id="I2FRC1"/>
<comment type="caution">
    <text evidence="5">The sequence shown here is derived from an EMBL/GenBank/DDBJ whole genome shotgun (WGS) entry which is preliminary data.</text>
</comment>
<dbReference type="InterPro" id="IPR036263">
    <property type="entry name" value="Chorismate_II_sf"/>
</dbReference>
<comment type="catalytic activity">
    <reaction evidence="3">
        <text>chorismate = prephenate</text>
        <dbReference type="Rhea" id="RHEA:13897"/>
        <dbReference type="ChEBI" id="CHEBI:29748"/>
        <dbReference type="ChEBI" id="CHEBI:29934"/>
        <dbReference type="EC" id="5.4.99.5"/>
    </reaction>
    <physiologicalReaction direction="left-to-right" evidence="3">
        <dbReference type="Rhea" id="RHEA:13898"/>
    </physiologicalReaction>
</comment>
<sequence>MKLLSSLVAAALAVSAVQAIPATNSGLLNGDRVEVPPTDPIDRIDFYRQKIQRYETPIIQTYLARVALDGSIEGEEEKTAEFFADASKFKKDFFAQPNSENEHWLEEKSGHAFASVNSYPPAVNYVTKVVLPKDAVLDKPVVGKGIFPTGRRPQDEDNIVDFIKAKIQVDQSSDLMLDQASVILLDASLLRLVSARILLGREIALAKFDSQKKTYCQLLTNQPIQKKDILESLTNHKQVVNILSRVRSKTKASTQTFYGDAETLYPKHTTDNLLRLFQAYIIPITTEIELATIIAQAPHCTK</sequence>
<evidence type="ECO:0000256" key="1">
    <source>
        <dbReference type="ARBA" id="ARBA00012404"/>
    </source>
</evidence>
<proteinExistence type="predicted"/>
<protein>
    <recommendedName>
        <fullName evidence="1">chorismate mutase</fullName>
        <ecNumber evidence="1">5.4.99.5</ecNumber>
    </recommendedName>
</protein>
<dbReference type="SUPFAM" id="SSF48600">
    <property type="entry name" value="Chorismate mutase II"/>
    <property type="match status" value="1"/>
</dbReference>
<dbReference type="HOGENOM" id="CLU_960418_0_0_1"/>
<evidence type="ECO:0000256" key="3">
    <source>
        <dbReference type="ARBA" id="ARBA00023979"/>
    </source>
</evidence>
<dbReference type="OMA" id="FQAYLIP"/>
<evidence type="ECO:0000256" key="2">
    <source>
        <dbReference type="ARBA" id="ARBA00023235"/>
    </source>
</evidence>
<accession>I2FRC1</accession>
<feature type="signal peptide" evidence="4">
    <location>
        <begin position="1"/>
        <end position="19"/>
    </location>
</feature>
<dbReference type="GO" id="GO:0046417">
    <property type="term" value="P:chorismate metabolic process"/>
    <property type="evidence" value="ECO:0007669"/>
    <property type="project" value="InterPro"/>
</dbReference>
<dbReference type="EC" id="5.4.99.5" evidence="1"/>
<keyword evidence="4" id="KW-0732">Signal</keyword>
<keyword evidence="2" id="KW-0413">Isomerase</keyword>